<evidence type="ECO:0000256" key="4">
    <source>
        <dbReference type="ARBA" id="ARBA00022723"/>
    </source>
</evidence>
<keyword evidence="6 8" id="KW-0460">Magnesium</keyword>
<organism evidence="10 11">
    <name type="scientific">Pelomicrobium methylotrophicum</name>
    <dbReference type="NCBI Taxonomy" id="2602750"/>
    <lineage>
        <taxon>Bacteria</taxon>
        <taxon>Pseudomonadati</taxon>
        <taxon>Pseudomonadota</taxon>
        <taxon>Hydrogenophilia</taxon>
        <taxon>Hydrogenophilia incertae sedis</taxon>
        <taxon>Pelomicrobium</taxon>
    </lineage>
</organism>
<proteinExistence type="inferred from homology"/>
<dbReference type="InterPro" id="IPR022907">
    <property type="entry name" value="VapC_family"/>
</dbReference>
<dbReference type="CDD" id="cd18748">
    <property type="entry name" value="PIN_VapC4-5_FitB-like"/>
    <property type="match status" value="1"/>
</dbReference>
<evidence type="ECO:0000256" key="3">
    <source>
        <dbReference type="ARBA" id="ARBA00022722"/>
    </source>
</evidence>
<name>A0A5C7EL10_9PROT</name>
<dbReference type="RefSeq" id="WP_147798504.1">
    <property type="nucleotide sequence ID" value="NZ_VPFL01000002.1"/>
</dbReference>
<dbReference type="Gene3D" id="3.40.50.1010">
    <property type="entry name" value="5'-nuclease"/>
    <property type="match status" value="1"/>
</dbReference>
<evidence type="ECO:0000256" key="6">
    <source>
        <dbReference type="ARBA" id="ARBA00022842"/>
    </source>
</evidence>
<evidence type="ECO:0000256" key="1">
    <source>
        <dbReference type="ARBA" id="ARBA00001946"/>
    </source>
</evidence>
<evidence type="ECO:0000313" key="11">
    <source>
        <dbReference type="Proteomes" id="UP000321201"/>
    </source>
</evidence>
<reference evidence="10 11" key="1">
    <citation type="submission" date="2019-08" db="EMBL/GenBank/DDBJ databases">
        <title>Pelomicrobium methylotrophicum gen. nov., sp. nov. a moderately thermophilic, facultatively anaerobic, lithoautotrophic and methylotrophic bacterium isolated from a terrestrial mud volcano.</title>
        <authorList>
            <person name="Slobodkina G.B."/>
            <person name="Merkel A.Y."/>
            <person name="Slobodkin A.I."/>
        </authorList>
    </citation>
    <scope>NUCLEOTIDE SEQUENCE [LARGE SCALE GENOMIC DNA]</scope>
    <source>
        <strain evidence="10 11">SM250</strain>
    </source>
</reference>
<evidence type="ECO:0000256" key="7">
    <source>
        <dbReference type="ARBA" id="ARBA00038093"/>
    </source>
</evidence>
<keyword evidence="5 8" id="KW-0378">Hydrolase</keyword>
<evidence type="ECO:0000256" key="5">
    <source>
        <dbReference type="ARBA" id="ARBA00022801"/>
    </source>
</evidence>
<comment type="cofactor">
    <cofactor evidence="1 8">
        <name>Mg(2+)</name>
        <dbReference type="ChEBI" id="CHEBI:18420"/>
    </cofactor>
</comment>
<dbReference type="SMART" id="SM00670">
    <property type="entry name" value="PINc"/>
    <property type="match status" value="1"/>
</dbReference>
<comment type="caution">
    <text evidence="10">The sequence shown here is derived from an EMBL/GenBank/DDBJ whole genome shotgun (WGS) entry which is preliminary data.</text>
</comment>
<evidence type="ECO:0000259" key="9">
    <source>
        <dbReference type="SMART" id="SM00670"/>
    </source>
</evidence>
<keyword evidence="11" id="KW-1185">Reference proteome</keyword>
<evidence type="ECO:0000256" key="8">
    <source>
        <dbReference type="HAMAP-Rule" id="MF_00265"/>
    </source>
</evidence>
<comment type="function">
    <text evidence="8">Toxic component of a toxin-antitoxin (TA) system. An RNase.</text>
</comment>
<gene>
    <name evidence="8" type="primary">vapC</name>
    <name evidence="10" type="ORF">FR698_01990</name>
</gene>
<sequence length="136" mass="14519">MGALRFLLDTNILSDLVRHPSGPVARRIAKAGEATIGTSIVVACELRYGAAKKGSPTLTDRIGQLLSAIEVLPLEEGVDEIYAEVRTSLEKAGTPIGANDMMIAAHARALGLILVTDNTDEFSRVPGLKLENWLLP</sequence>
<keyword evidence="2 8" id="KW-1277">Toxin-antitoxin system</keyword>
<dbReference type="GO" id="GO:0090729">
    <property type="term" value="F:toxin activity"/>
    <property type="evidence" value="ECO:0007669"/>
    <property type="project" value="UniProtKB-KW"/>
</dbReference>
<accession>A0A5C7EL10</accession>
<comment type="similarity">
    <text evidence="7 8">Belongs to the PINc/VapC protein family.</text>
</comment>
<dbReference type="SUPFAM" id="SSF88723">
    <property type="entry name" value="PIN domain-like"/>
    <property type="match status" value="1"/>
</dbReference>
<dbReference type="Proteomes" id="UP000321201">
    <property type="component" value="Unassembled WGS sequence"/>
</dbReference>
<dbReference type="OrthoDB" id="9796690at2"/>
<dbReference type="HAMAP" id="MF_00265">
    <property type="entry name" value="VapC_Nob1"/>
    <property type="match status" value="1"/>
</dbReference>
<protein>
    <recommendedName>
        <fullName evidence="8">Ribonuclease VapC</fullName>
        <shortName evidence="8">RNase VapC</shortName>
        <ecNumber evidence="8">3.1.-.-</ecNumber>
    </recommendedName>
    <alternativeName>
        <fullName evidence="8">Toxin VapC</fullName>
    </alternativeName>
</protein>
<dbReference type="AlphaFoldDB" id="A0A5C7EL10"/>
<keyword evidence="3 8" id="KW-0540">Nuclease</keyword>
<dbReference type="EC" id="3.1.-.-" evidence="8"/>
<dbReference type="PANTHER" id="PTHR33653:SF1">
    <property type="entry name" value="RIBONUCLEASE VAPC2"/>
    <property type="match status" value="1"/>
</dbReference>
<dbReference type="InParanoid" id="A0A5C7EL10"/>
<evidence type="ECO:0000313" key="10">
    <source>
        <dbReference type="EMBL" id="TXF13330.1"/>
    </source>
</evidence>
<dbReference type="InterPro" id="IPR050556">
    <property type="entry name" value="Type_II_TA_system_RNase"/>
</dbReference>
<feature type="binding site" evidence="8">
    <location>
        <position position="100"/>
    </location>
    <ligand>
        <name>Mg(2+)</name>
        <dbReference type="ChEBI" id="CHEBI:18420"/>
    </ligand>
</feature>
<keyword evidence="8" id="KW-0800">Toxin</keyword>
<dbReference type="GO" id="GO:0016787">
    <property type="term" value="F:hydrolase activity"/>
    <property type="evidence" value="ECO:0007669"/>
    <property type="project" value="UniProtKB-KW"/>
</dbReference>
<feature type="binding site" evidence="8">
    <location>
        <position position="9"/>
    </location>
    <ligand>
        <name>Mg(2+)</name>
        <dbReference type="ChEBI" id="CHEBI:18420"/>
    </ligand>
</feature>
<dbReference type="GO" id="GO:0000287">
    <property type="term" value="F:magnesium ion binding"/>
    <property type="evidence" value="ECO:0007669"/>
    <property type="project" value="UniProtKB-UniRule"/>
</dbReference>
<keyword evidence="4 8" id="KW-0479">Metal-binding</keyword>
<dbReference type="EMBL" id="VPFL01000002">
    <property type="protein sequence ID" value="TXF13330.1"/>
    <property type="molecule type" value="Genomic_DNA"/>
</dbReference>
<feature type="domain" description="PIN" evidence="9">
    <location>
        <begin position="4"/>
        <end position="123"/>
    </location>
</feature>
<dbReference type="Pfam" id="PF01850">
    <property type="entry name" value="PIN"/>
    <property type="match status" value="1"/>
</dbReference>
<dbReference type="GO" id="GO:0004540">
    <property type="term" value="F:RNA nuclease activity"/>
    <property type="evidence" value="ECO:0007669"/>
    <property type="project" value="InterPro"/>
</dbReference>
<dbReference type="PANTHER" id="PTHR33653">
    <property type="entry name" value="RIBONUCLEASE VAPC2"/>
    <property type="match status" value="1"/>
</dbReference>
<dbReference type="InterPro" id="IPR029060">
    <property type="entry name" value="PIN-like_dom_sf"/>
</dbReference>
<evidence type="ECO:0000256" key="2">
    <source>
        <dbReference type="ARBA" id="ARBA00022649"/>
    </source>
</evidence>
<dbReference type="InterPro" id="IPR002716">
    <property type="entry name" value="PIN_dom"/>
</dbReference>